<dbReference type="SUPFAM" id="SSF46955">
    <property type="entry name" value="Putative DNA-binding domain"/>
    <property type="match status" value="1"/>
</dbReference>
<dbReference type="PANTHER" id="PTHR30204:SF69">
    <property type="entry name" value="MERR-FAMILY TRANSCRIPTIONAL REGULATOR"/>
    <property type="match status" value="1"/>
</dbReference>
<protein>
    <submittedName>
        <fullName evidence="6">MerR family DNA-binding transcriptional regulator</fullName>
    </submittedName>
</protein>
<evidence type="ECO:0000256" key="4">
    <source>
        <dbReference type="ARBA" id="ARBA00023163"/>
    </source>
</evidence>
<sequence>MNYTIGEFAAILGVTPDTLRLYEKQGIIKPRIDDKNNYRYYNDFDARSLLMSRWYRSMRISLQDVTLLTKNSSVEDIINKVQETQDKLEDEIKKSIMLLNKIKELNYEFKEIKSTLNQCTLKKIPGVYRLKQTNGNMLLNDDSLRSLVSAWMNTLPYAYYSYRIDYKKILSKENYLELNWGLAINEDEIDKTGLKIDHNIQYIKPQTCISAVILATDDEYMMKDSLAQMIDYVKKNNYSISGDIIGKIILTEIIEGEKKSYLETNIPI</sequence>
<accession>A0A6A7K5C2</accession>
<name>A0A6A7K5C2_9FIRM</name>
<dbReference type="PROSITE" id="PS00552">
    <property type="entry name" value="HTH_MERR_1"/>
    <property type="match status" value="1"/>
</dbReference>
<dbReference type="PANTHER" id="PTHR30204">
    <property type="entry name" value="REDOX-CYCLING DRUG-SENSING TRANSCRIPTIONAL ACTIVATOR SOXR"/>
    <property type="match status" value="1"/>
</dbReference>
<dbReference type="Gene3D" id="1.10.1660.10">
    <property type="match status" value="1"/>
</dbReference>
<dbReference type="InterPro" id="IPR000551">
    <property type="entry name" value="MerR-type_HTH_dom"/>
</dbReference>
<reference evidence="6 7" key="1">
    <citation type="submission" date="2019-10" db="EMBL/GenBank/DDBJ databases">
        <title>Alkalibaculum tamaniensis sp.nov., a new alkaliphilic acetogen, isolated on methoxylated aromatics from a mud volcano.</title>
        <authorList>
            <person name="Khomyakova M.A."/>
            <person name="Merkel A.Y."/>
            <person name="Bonch-Osmolovskaya E.A."/>
            <person name="Slobodkin A.I."/>
        </authorList>
    </citation>
    <scope>NUCLEOTIDE SEQUENCE [LARGE SCALE GENOMIC DNA]</scope>
    <source>
        <strain evidence="6 7">M08DMB</strain>
    </source>
</reference>
<evidence type="ECO:0000313" key="6">
    <source>
        <dbReference type="EMBL" id="MPW24590.1"/>
    </source>
</evidence>
<evidence type="ECO:0000256" key="1">
    <source>
        <dbReference type="ARBA" id="ARBA00022491"/>
    </source>
</evidence>
<dbReference type="AlphaFoldDB" id="A0A6A7K5C2"/>
<evidence type="ECO:0000256" key="3">
    <source>
        <dbReference type="ARBA" id="ARBA00023125"/>
    </source>
</evidence>
<keyword evidence="3 6" id="KW-0238">DNA-binding</keyword>
<keyword evidence="4" id="KW-0804">Transcription</keyword>
<organism evidence="6 7">
    <name type="scientific">Alkalibaculum sporogenes</name>
    <dbReference type="NCBI Taxonomy" id="2655001"/>
    <lineage>
        <taxon>Bacteria</taxon>
        <taxon>Bacillati</taxon>
        <taxon>Bacillota</taxon>
        <taxon>Clostridia</taxon>
        <taxon>Eubacteriales</taxon>
        <taxon>Eubacteriaceae</taxon>
        <taxon>Alkalibaculum</taxon>
    </lineage>
</organism>
<keyword evidence="2" id="KW-0805">Transcription regulation</keyword>
<dbReference type="PROSITE" id="PS50937">
    <property type="entry name" value="HTH_MERR_2"/>
    <property type="match status" value="1"/>
</dbReference>
<comment type="caution">
    <text evidence="6">The sequence shown here is derived from an EMBL/GenBank/DDBJ whole genome shotgun (WGS) entry which is preliminary data.</text>
</comment>
<proteinExistence type="predicted"/>
<keyword evidence="1" id="KW-0678">Repressor</keyword>
<evidence type="ECO:0000259" key="5">
    <source>
        <dbReference type="PROSITE" id="PS50937"/>
    </source>
</evidence>
<dbReference type="Pfam" id="PF00376">
    <property type="entry name" value="MerR"/>
    <property type="match status" value="1"/>
</dbReference>
<evidence type="ECO:0000256" key="2">
    <source>
        <dbReference type="ARBA" id="ARBA00023015"/>
    </source>
</evidence>
<keyword evidence="7" id="KW-1185">Reference proteome</keyword>
<dbReference type="CDD" id="cd00592">
    <property type="entry name" value="HTH_MerR-like"/>
    <property type="match status" value="1"/>
</dbReference>
<dbReference type="GO" id="GO:0003700">
    <property type="term" value="F:DNA-binding transcription factor activity"/>
    <property type="evidence" value="ECO:0007669"/>
    <property type="project" value="InterPro"/>
</dbReference>
<dbReference type="InterPro" id="IPR047057">
    <property type="entry name" value="MerR_fam"/>
</dbReference>
<dbReference type="SMART" id="SM00422">
    <property type="entry name" value="HTH_MERR"/>
    <property type="match status" value="1"/>
</dbReference>
<dbReference type="EMBL" id="WHNX01000003">
    <property type="protein sequence ID" value="MPW24590.1"/>
    <property type="molecule type" value="Genomic_DNA"/>
</dbReference>
<dbReference type="InterPro" id="IPR009061">
    <property type="entry name" value="DNA-bd_dom_put_sf"/>
</dbReference>
<evidence type="ECO:0000313" key="7">
    <source>
        <dbReference type="Proteomes" id="UP000440004"/>
    </source>
</evidence>
<gene>
    <name evidence="6" type="ORF">GC105_02130</name>
</gene>
<feature type="domain" description="HTH merR-type" evidence="5">
    <location>
        <begin position="2"/>
        <end position="71"/>
    </location>
</feature>
<dbReference type="Proteomes" id="UP000440004">
    <property type="component" value="Unassembled WGS sequence"/>
</dbReference>
<dbReference type="GO" id="GO:0003677">
    <property type="term" value="F:DNA binding"/>
    <property type="evidence" value="ECO:0007669"/>
    <property type="project" value="UniProtKB-KW"/>
</dbReference>